<dbReference type="InterPro" id="IPR001611">
    <property type="entry name" value="Leu-rich_rpt"/>
</dbReference>
<keyword evidence="4" id="KW-0547">Nucleotide-binding</keyword>
<evidence type="ECO:0000256" key="2">
    <source>
        <dbReference type="ARBA" id="ARBA00022614"/>
    </source>
</evidence>
<dbReference type="Pfam" id="PF23598">
    <property type="entry name" value="LRR_14"/>
    <property type="match status" value="1"/>
</dbReference>
<dbReference type="GO" id="GO:0051707">
    <property type="term" value="P:response to other organism"/>
    <property type="evidence" value="ECO:0007669"/>
    <property type="project" value="UniProtKB-ARBA"/>
</dbReference>
<dbReference type="InterPro" id="IPR027417">
    <property type="entry name" value="P-loop_NTPase"/>
</dbReference>
<keyword evidence="3" id="KW-0677">Repeat</keyword>
<name>A0A3L6QST3_PANMI</name>
<sequence>MADQAIVEISCTKLRSAIGDEATNFTGDLQEMLDTLVAIQAVMPNAERVLGGWESEPGKEWAKKVRAAAYGVSDLVDEVKLQAARSPAAGKMTKKVDLPAENKMSDKVKEIKENLKGVLKESIEFNAVRARSRAPNPVTTVPPGAIVGRDEDRGKILAHISARCATEGPIILLISGEGGVGKTTMAEMLFNDTRFRCHSRVWVHTSRFLHEIGRSVICQVSGKDEMSHASEDDVDIITNRLHELLSGIKVLIVLDDLYMYNYEWEPLKRMFSVSDKGSQVIVIATTEQEKEDSVIQSHSLEPLAEDMCCTLIKQIASRRSEDSRSSREELERMARKIAELCKGLPLAGQLLGRLLRFKHFEEWPALLDESLWSTDSPVDLALELSYRSMPPNLRLCLAYCTISHMPPFLVKEDVIHQWIALGLIEPSHNTISAMKLAEEYIGRLLDMSFLQTANLQQDSGKDDTGVVLFKMHESIRDFGHKAIEAEMGYIDDPEYNNVTEHCRYVVIDECDTWPSKSLLPAHKICAINCFSCSKMELSDDSFSVPSCLRVLNLAKTSIQKLPHSIRHLEQLGYLNLSGCSRLVDLPEIFGNLKNLLHINLSGCSELVNLPESFGMLKFLRHINLSGCSGLVTLGEPFVKLTSLVHINLSGCCALINLPEFFGKLVNLMHLNLSGCSSLVALPGSFGKLIKLVHISLSGCSGLKKLPQSFGSLMSLVHINLSGCSSLSTLPNSIGYLRNLLHIDLSRCYGLSKLPKSFGKLQKLEHIGLSGCSGLVTLPESFGGLINLLHINLSHCSGLSKLPESFRNLRNLVYLDLSFWSCFEGTQIALGGLTSLQHLNLSHPCCYRADHIHLEGLKEVFNKLNRLQYLNLSMLLNPISYNQSEEKICEYIESISGLYSLEHLDLSHNIFLRDLPESLSDLYRLHTLDLSGCIRLKRLGKWMAGMDSLKSIILRDCEGLESYQFEVGVDDSINNYVQLEDVTSKVLEIRCLERIKCLEEAERIRLVEKRKLQKLKLCWTVDPKSSTSVNDNKSEVSAEENKPNRSMEENISDTSMEENEHKDLVQDNKPDRSEEENKPEGFVQENKPDKSKEENILDRSTEENEPKGSTHENEPKGSTHENKPKSSVKENTPKKSEESIPDRSVEEIEHEGPVQVNIVNKSKEENIHDKYVEDIIEDGGSVQENKPDSSEVENKPDKSVEEIVLEDYVHENKPNSSEKENKPGRSPEETVLEGSVQENKPNEPEEENINIPDKSVEEIVREDSEEENKPDRSMDEIDYFYGYRRPNSSLREDKPDGVVEENVLLGALVPPQNLQCLELHGYSGETCRPCWWTEERCSANLPNLVEVTMENFPSCRTLPPFGMLPNLQQLVLRRMASITRINASDLSGSKNNRLKCTIDDMPSLEEFNTTYIRGDKKSTFSAIEELVVQNCPLVRFGTLPPRARRLVISECKKGMDFLGEKQEGHEEEGPSCTSAPITELVVKSCSKPLYQWSLLNHLSILPSLTIENCSLLELCSLDNDDDNSVPEYLGYLTSLPELKIVSCEDVDYQLLQWIIQKLTSIKSLHFIDCKDLWELPKGLGDLTSLQKLAFERCPRIDSLPYSISKLTNLKDLHISDCPKLKRWCENKENKSRLGHLRTKI</sequence>
<dbReference type="InterPro" id="IPR041118">
    <property type="entry name" value="Rx_N"/>
</dbReference>
<dbReference type="InterPro" id="IPR042197">
    <property type="entry name" value="Apaf_helical"/>
</dbReference>
<feature type="region of interest" description="Disordered" evidence="8">
    <location>
        <begin position="1022"/>
        <end position="1273"/>
    </location>
</feature>
<dbReference type="PANTHER" id="PTHR36766:SF73">
    <property type="entry name" value="NB-ARC DOMAIN-CONTAINING PROTEIN"/>
    <property type="match status" value="1"/>
</dbReference>
<evidence type="ECO:0000313" key="15">
    <source>
        <dbReference type="Proteomes" id="UP000275267"/>
    </source>
</evidence>
<dbReference type="EMBL" id="PQIB02000011">
    <property type="protein sequence ID" value="RLM86890.1"/>
    <property type="molecule type" value="Genomic_DNA"/>
</dbReference>
<feature type="compositionally biased region" description="Basic and acidic residues" evidence="8">
    <location>
        <begin position="1031"/>
        <end position="1047"/>
    </location>
</feature>
<evidence type="ECO:0000256" key="7">
    <source>
        <dbReference type="ARBA" id="ARBA00023054"/>
    </source>
</evidence>
<feature type="domain" description="R13L1/DRL21-like LRR repeat region" evidence="13">
    <location>
        <begin position="1295"/>
        <end position="1374"/>
    </location>
</feature>
<feature type="compositionally biased region" description="Basic and acidic residues" evidence="8">
    <location>
        <begin position="1253"/>
        <end position="1273"/>
    </location>
</feature>
<evidence type="ECO:0000256" key="3">
    <source>
        <dbReference type="ARBA" id="ARBA00022737"/>
    </source>
</evidence>
<dbReference type="OrthoDB" id="2018313at2759"/>
<evidence type="ECO:0000256" key="6">
    <source>
        <dbReference type="ARBA" id="ARBA00022840"/>
    </source>
</evidence>
<dbReference type="InterPro" id="IPR056789">
    <property type="entry name" value="LRR_R13L1-DRL21"/>
</dbReference>
<dbReference type="GO" id="GO:0043531">
    <property type="term" value="F:ADP binding"/>
    <property type="evidence" value="ECO:0007669"/>
    <property type="project" value="InterPro"/>
</dbReference>
<dbReference type="SUPFAM" id="SSF52540">
    <property type="entry name" value="P-loop containing nucleoside triphosphate hydrolases"/>
    <property type="match status" value="1"/>
</dbReference>
<dbReference type="Proteomes" id="UP000275267">
    <property type="component" value="Unassembled WGS sequence"/>
</dbReference>
<proteinExistence type="inferred from homology"/>
<comment type="similarity">
    <text evidence="1">Belongs to the disease resistance NB-LRR family.</text>
</comment>
<feature type="domain" description="NB-ARC" evidence="9">
    <location>
        <begin position="155"/>
        <end position="319"/>
    </location>
</feature>
<comment type="caution">
    <text evidence="14">The sequence shown here is derived from an EMBL/GenBank/DDBJ whole genome shotgun (WGS) entry which is preliminary data.</text>
</comment>
<dbReference type="GO" id="GO:0006952">
    <property type="term" value="P:defense response"/>
    <property type="evidence" value="ECO:0007669"/>
    <property type="project" value="UniProtKB-KW"/>
</dbReference>
<feature type="compositionally biased region" description="Basic and acidic residues" evidence="8">
    <location>
        <begin position="1184"/>
        <end position="1227"/>
    </location>
</feature>
<feature type="compositionally biased region" description="Basic and acidic residues" evidence="8">
    <location>
        <begin position="1085"/>
        <end position="1151"/>
    </location>
</feature>
<dbReference type="Gene3D" id="1.10.8.430">
    <property type="entry name" value="Helical domain of apoptotic protease-activating factors"/>
    <property type="match status" value="1"/>
</dbReference>
<evidence type="ECO:0000259" key="10">
    <source>
        <dbReference type="Pfam" id="PF18052"/>
    </source>
</evidence>
<keyword evidence="2" id="KW-0433">Leucine-rich repeat</keyword>
<evidence type="ECO:0000256" key="5">
    <source>
        <dbReference type="ARBA" id="ARBA00022821"/>
    </source>
</evidence>
<dbReference type="InterPro" id="IPR058922">
    <property type="entry name" value="WHD_DRP"/>
</dbReference>
<feature type="compositionally biased region" description="Basic and acidic residues" evidence="8">
    <location>
        <begin position="1057"/>
        <end position="1078"/>
    </location>
</feature>
<reference evidence="15" key="1">
    <citation type="journal article" date="2019" name="Nat. Commun.">
        <title>The genome of broomcorn millet.</title>
        <authorList>
            <person name="Zou C."/>
            <person name="Miki D."/>
            <person name="Li D."/>
            <person name="Tang Q."/>
            <person name="Xiao L."/>
            <person name="Rajput S."/>
            <person name="Deng P."/>
            <person name="Jia W."/>
            <person name="Huang R."/>
            <person name="Zhang M."/>
            <person name="Sun Y."/>
            <person name="Hu J."/>
            <person name="Fu X."/>
            <person name="Schnable P.S."/>
            <person name="Li F."/>
            <person name="Zhang H."/>
            <person name="Feng B."/>
            <person name="Zhu X."/>
            <person name="Liu R."/>
            <person name="Schnable J.C."/>
            <person name="Zhu J.-K."/>
            <person name="Zhang H."/>
        </authorList>
    </citation>
    <scope>NUCLEOTIDE SEQUENCE [LARGE SCALE GENOMIC DNA]</scope>
</reference>
<evidence type="ECO:0000256" key="8">
    <source>
        <dbReference type="SAM" id="MobiDB-lite"/>
    </source>
</evidence>
<accession>A0A3L6QST3</accession>
<protein>
    <submittedName>
        <fullName evidence="14">Protein popC</fullName>
    </submittedName>
</protein>
<dbReference type="SUPFAM" id="SSF52058">
    <property type="entry name" value="L domain-like"/>
    <property type="match status" value="2"/>
</dbReference>
<gene>
    <name evidence="14" type="ORF">C2845_PM04G04640</name>
</gene>
<feature type="domain" description="Disease resistance N-terminal" evidence="10">
    <location>
        <begin position="10"/>
        <end position="90"/>
    </location>
</feature>
<dbReference type="STRING" id="4540.A0A3L6QST3"/>
<feature type="compositionally biased region" description="Basic and acidic residues" evidence="8">
    <location>
        <begin position="1160"/>
        <end position="1172"/>
    </location>
</feature>
<dbReference type="PANTHER" id="PTHR36766">
    <property type="entry name" value="PLANT BROAD-SPECTRUM MILDEW RESISTANCE PROTEIN RPW8"/>
    <property type="match status" value="1"/>
</dbReference>
<dbReference type="PROSITE" id="PS51450">
    <property type="entry name" value="LRR"/>
    <property type="match status" value="1"/>
</dbReference>
<dbReference type="InterPro" id="IPR002182">
    <property type="entry name" value="NB-ARC"/>
</dbReference>
<dbReference type="GO" id="GO:0005524">
    <property type="term" value="F:ATP binding"/>
    <property type="evidence" value="ECO:0007669"/>
    <property type="project" value="UniProtKB-KW"/>
</dbReference>
<evidence type="ECO:0000259" key="13">
    <source>
        <dbReference type="Pfam" id="PF25019"/>
    </source>
</evidence>
<dbReference type="Gene3D" id="1.20.5.4130">
    <property type="match status" value="1"/>
</dbReference>
<keyword evidence="6" id="KW-0067">ATP-binding</keyword>
<dbReference type="PRINTS" id="PR00364">
    <property type="entry name" value="DISEASERSIST"/>
</dbReference>
<dbReference type="InterPro" id="IPR032675">
    <property type="entry name" value="LRR_dom_sf"/>
</dbReference>
<evidence type="ECO:0000256" key="4">
    <source>
        <dbReference type="ARBA" id="ARBA00022741"/>
    </source>
</evidence>
<evidence type="ECO:0000256" key="1">
    <source>
        <dbReference type="ARBA" id="ARBA00008894"/>
    </source>
</evidence>
<organism evidence="14 15">
    <name type="scientific">Panicum miliaceum</name>
    <name type="common">Proso millet</name>
    <name type="synonym">Broomcorn millet</name>
    <dbReference type="NCBI Taxonomy" id="4540"/>
    <lineage>
        <taxon>Eukaryota</taxon>
        <taxon>Viridiplantae</taxon>
        <taxon>Streptophyta</taxon>
        <taxon>Embryophyta</taxon>
        <taxon>Tracheophyta</taxon>
        <taxon>Spermatophyta</taxon>
        <taxon>Magnoliopsida</taxon>
        <taxon>Liliopsida</taxon>
        <taxon>Poales</taxon>
        <taxon>Poaceae</taxon>
        <taxon>PACMAD clade</taxon>
        <taxon>Panicoideae</taxon>
        <taxon>Panicodae</taxon>
        <taxon>Paniceae</taxon>
        <taxon>Panicinae</taxon>
        <taxon>Panicum</taxon>
        <taxon>Panicum sect. Panicum</taxon>
    </lineage>
</organism>
<feature type="domain" description="Disease resistance protein winged helix" evidence="11">
    <location>
        <begin position="411"/>
        <end position="478"/>
    </location>
</feature>
<dbReference type="Pfam" id="PF25019">
    <property type="entry name" value="LRR_R13L1-DRL21"/>
    <property type="match status" value="1"/>
</dbReference>
<dbReference type="Pfam" id="PF18052">
    <property type="entry name" value="Rx_N"/>
    <property type="match status" value="1"/>
</dbReference>
<dbReference type="Gene3D" id="3.80.10.10">
    <property type="entry name" value="Ribonuclease Inhibitor"/>
    <property type="match status" value="4"/>
</dbReference>
<dbReference type="Gene3D" id="3.40.50.300">
    <property type="entry name" value="P-loop containing nucleotide triphosphate hydrolases"/>
    <property type="match status" value="1"/>
</dbReference>
<feature type="domain" description="Disease resistance R13L4/SHOC-2-like LRR" evidence="12">
    <location>
        <begin position="756"/>
        <end position="943"/>
    </location>
</feature>
<dbReference type="Pfam" id="PF23559">
    <property type="entry name" value="WHD_DRP"/>
    <property type="match status" value="1"/>
</dbReference>
<evidence type="ECO:0000313" key="14">
    <source>
        <dbReference type="EMBL" id="RLM86890.1"/>
    </source>
</evidence>
<evidence type="ECO:0000259" key="9">
    <source>
        <dbReference type="Pfam" id="PF00931"/>
    </source>
</evidence>
<dbReference type="InterPro" id="IPR055414">
    <property type="entry name" value="LRR_R13L4/SHOC2-like"/>
</dbReference>
<evidence type="ECO:0000259" key="11">
    <source>
        <dbReference type="Pfam" id="PF23559"/>
    </source>
</evidence>
<evidence type="ECO:0000259" key="12">
    <source>
        <dbReference type="Pfam" id="PF23598"/>
    </source>
</evidence>
<keyword evidence="7" id="KW-0175">Coiled coil</keyword>
<dbReference type="Pfam" id="PF00931">
    <property type="entry name" value="NB-ARC"/>
    <property type="match status" value="1"/>
</dbReference>
<keyword evidence="15" id="KW-1185">Reference proteome</keyword>
<keyword evidence="5" id="KW-0611">Plant defense</keyword>